<reference evidence="1 2" key="1">
    <citation type="journal article" date="2020" name="Nature">
        <title>Six reference-quality genomes reveal evolution of bat adaptations.</title>
        <authorList>
            <person name="Jebb D."/>
            <person name="Huang Z."/>
            <person name="Pippel M."/>
            <person name="Hughes G.M."/>
            <person name="Lavrichenko K."/>
            <person name="Devanna P."/>
            <person name="Winkler S."/>
            <person name="Jermiin L.S."/>
            <person name="Skirmuntt E.C."/>
            <person name="Katzourakis A."/>
            <person name="Burkitt-Gray L."/>
            <person name="Ray D.A."/>
            <person name="Sullivan K.A.M."/>
            <person name="Roscito J.G."/>
            <person name="Kirilenko B.M."/>
            <person name="Davalos L.M."/>
            <person name="Corthals A.P."/>
            <person name="Power M.L."/>
            <person name="Jones G."/>
            <person name="Ransome R.D."/>
            <person name="Dechmann D.K.N."/>
            <person name="Locatelli A.G."/>
            <person name="Puechmaille S.J."/>
            <person name="Fedrigo O."/>
            <person name="Jarvis E.D."/>
            <person name="Hiller M."/>
            <person name="Vernes S.C."/>
            <person name="Myers E.W."/>
            <person name="Teeling E.C."/>
        </authorList>
    </citation>
    <scope>NUCLEOTIDE SEQUENCE [LARGE SCALE GENOMIC DNA]</scope>
    <source>
        <strain evidence="1">MRhiFer1</strain>
        <tissue evidence="1">Lung</tissue>
    </source>
</reference>
<dbReference type="AlphaFoldDB" id="A0A7J7X5E6"/>
<evidence type="ECO:0000313" key="2">
    <source>
        <dbReference type="Proteomes" id="UP000585614"/>
    </source>
</evidence>
<evidence type="ECO:0000313" key="1">
    <source>
        <dbReference type="EMBL" id="KAF6344884.1"/>
    </source>
</evidence>
<comment type="caution">
    <text evidence="1">The sequence shown here is derived from an EMBL/GenBank/DDBJ whole genome shotgun (WGS) entry which is preliminary data.</text>
</comment>
<name>A0A7J7X5E6_RHIFE</name>
<gene>
    <name evidence="1" type="ORF">mRhiFer1_010260</name>
</gene>
<dbReference type="EMBL" id="JACAGC010000009">
    <property type="protein sequence ID" value="KAF6344884.1"/>
    <property type="molecule type" value="Genomic_DNA"/>
</dbReference>
<dbReference type="Proteomes" id="UP000585614">
    <property type="component" value="Unassembled WGS sequence"/>
</dbReference>
<accession>A0A7J7X5E6</accession>
<sequence length="124" mass="13701">MGSGVPVNKGLRPSCLHLINGDLHEPALGLELDLAQPHRAQPLPHHALCMSTSCPGWSLSWLTSPALHCPQRATPWPLRDRAVERGRRMGLPCDQRRLGKKPSLLPRSRFPTNLVLEYASTSLC</sequence>
<proteinExistence type="predicted"/>
<protein>
    <submittedName>
        <fullName evidence="1">Uncharacterized protein</fullName>
    </submittedName>
</protein>
<organism evidence="1 2">
    <name type="scientific">Rhinolophus ferrumequinum</name>
    <name type="common">Greater horseshoe bat</name>
    <dbReference type="NCBI Taxonomy" id="59479"/>
    <lineage>
        <taxon>Eukaryota</taxon>
        <taxon>Metazoa</taxon>
        <taxon>Chordata</taxon>
        <taxon>Craniata</taxon>
        <taxon>Vertebrata</taxon>
        <taxon>Euteleostomi</taxon>
        <taxon>Mammalia</taxon>
        <taxon>Eutheria</taxon>
        <taxon>Laurasiatheria</taxon>
        <taxon>Chiroptera</taxon>
        <taxon>Yinpterochiroptera</taxon>
        <taxon>Rhinolophoidea</taxon>
        <taxon>Rhinolophidae</taxon>
        <taxon>Rhinolophinae</taxon>
        <taxon>Rhinolophus</taxon>
    </lineage>
</organism>